<proteinExistence type="predicted"/>
<gene>
    <name evidence="1" type="ORF">TNCT_245251</name>
</gene>
<reference evidence="1" key="1">
    <citation type="submission" date="2020-07" db="EMBL/GenBank/DDBJ databases">
        <title>Multicomponent nature underlies the extraordinary mechanical properties of spider dragline silk.</title>
        <authorList>
            <person name="Kono N."/>
            <person name="Nakamura H."/>
            <person name="Mori M."/>
            <person name="Yoshida Y."/>
            <person name="Ohtoshi R."/>
            <person name="Malay A.D."/>
            <person name="Moran D.A.P."/>
            <person name="Tomita M."/>
            <person name="Numata K."/>
            <person name="Arakawa K."/>
        </authorList>
    </citation>
    <scope>NUCLEOTIDE SEQUENCE</scope>
</reference>
<dbReference type="AlphaFoldDB" id="A0A8X6HZC3"/>
<dbReference type="Proteomes" id="UP000887116">
    <property type="component" value="Unassembled WGS sequence"/>
</dbReference>
<name>A0A8X6HZC3_TRICU</name>
<sequence length="105" mass="11797">MHHDLLLPALRNHEATLRDLVLDLQAATGTINFIAAQKINEFGLYVGKPMICFPFFQAVRGARLNWCHSHAQGSQEDLSRVLLTEEFRCNLNTASVECLATCKKL</sequence>
<keyword evidence="2" id="KW-1185">Reference proteome</keyword>
<evidence type="ECO:0000313" key="1">
    <source>
        <dbReference type="EMBL" id="GFR32458.1"/>
    </source>
</evidence>
<comment type="caution">
    <text evidence="1">The sequence shown here is derived from an EMBL/GenBank/DDBJ whole genome shotgun (WGS) entry which is preliminary data.</text>
</comment>
<organism evidence="1 2">
    <name type="scientific">Trichonephila clavata</name>
    <name type="common">Joro spider</name>
    <name type="synonym">Nephila clavata</name>
    <dbReference type="NCBI Taxonomy" id="2740835"/>
    <lineage>
        <taxon>Eukaryota</taxon>
        <taxon>Metazoa</taxon>
        <taxon>Ecdysozoa</taxon>
        <taxon>Arthropoda</taxon>
        <taxon>Chelicerata</taxon>
        <taxon>Arachnida</taxon>
        <taxon>Araneae</taxon>
        <taxon>Araneomorphae</taxon>
        <taxon>Entelegynae</taxon>
        <taxon>Araneoidea</taxon>
        <taxon>Nephilidae</taxon>
        <taxon>Trichonephila</taxon>
    </lineage>
</organism>
<protein>
    <submittedName>
        <fullName evidence="1">Uncharacterized protein</fullName>
    </submittedName>
</protein>
<evidence type="ECO:0000313" key="2">
    <source>
        <dbReference type="Proteomes" id="UP000887116"/>
    </source>
</evidence>
<accession>A0A8X6HZC3</accession>
<dbReference type="EMBL" id="BMAO01009661">
    <property type="protein sequence ID" value="GFR32458.1"/>
    <property type="molecule type" value="Genomic_DNA"/>
</dbReference>